<organism evidence="4 5">
    <name type="scientific">Tolumonas osonensis</name>
    <dbReference type="NCBI Taxonomy" id="675874"/>
    <lineage>
        <taxon>Bacteria</taxon>
        <taxon>Pseudomonadati</taxon>
        <taxon>Pseudomonadota</taxon>
        <taxon>Gammaproteobacteria</taxon>
        <taxon>Aeromonadales</taxon>
        <taxon>Aeromonadaceae</taxon>
        <taxon>Tolumonas</taxon>
    </lineage>
</organism>
<proteinExistence type="predicted"/>
<feature type="domain" description="Carbohydrate kinase PfkB" evidence="3">
    <location>
        <begin position="31"/>
        <end position="320"/>
    </location>
</feature>
<evidence type="ECO:0000313" key="4">
    <source>
        <dbReference type="EMBL" id="MBB6056933.1"/>
    </source>
</evidence>
<dbReference type="AlphaFoldDB" id="A0A841GSV3"/>
<dbReference type="GO" id="GO:0016301">
    <property type="term" value="F:kinase activity"/>
    <property type="evidence" value="ECO:0007669"/>
    <property type="project" value="UniProtKB-KW"/>
</dbReference>
<sequence length="341" mass="37091">MTPPRYGILAAGTLLVDHVHLIDDWPEQGRLATILHSESATGGAVPNVLRTLARMKTGLPLAAAGLVGDDLDGEFIRQCLLEDDIDCRWLQTAALPTSMTQVMTNHRNGQRTFFHAHGCNAAFDPQILYGLHSQHRIVHLAYLLLLQQLETADPDYGVTAARLFHQLQQKGYLTALDLVSVDDPARAQRVVLPTLPYVDYLIINELEAATLTGQSLRTPDGTPDLIQIPHAAGKLLQQGVKQVVVIHCPEGAWAENRQGESLFIPSYWVEPQEIAGTVGAGDAFCAGVLYGLHQHWGLRETLQLGNACARFNLRSTNAIDGAAPLGELQAYIAAQATDHNG</sequence>
<dbReference type="Proteomes" id="UP000585721">
    <property type="component" value="Unassembled WGS sequence"/>
</dbReference>
<dbReference type="InterPro" id="IPR011611">
    <property type="entry name" value="PfkB_dom"/>
</dbReference>
<dbReference type="Pfam" id="PF00294">
    <property type="entry name" value="PfkB"/>
    <property type="match status" value="1"/>
</dbReference>
<protein>
    <submittedName>
        <fullName evidence="4">Sugar/nucleoside kinase (Ribokinase family)</fullName>
    </submittedName>
</protein>
<dbReference type="Gene3D" id="3.40.1190.20">
    <property type="match status" value="1"/>
</dbReference>
<evidence type="ECO:0000259" key="3">
    <source>
        <dbReference type="Pfam" id="PF00294"/>
    </source>
</evidence>
<gene>
    <name evidence="4" type="ORF">HNR75_002880</name>
</gene>
<keyword evidence="1" id="KW-0808">Transferase</keyword>
<accession>A0A841GSV3</accession>
<reference evidence="4 5" key="1">
    <citation type="submission" date="2020-08" db="EMBL/GenBank/DDBJ databases">
        <title>Genomic Encyclopedia of Type Strains, Phase IV (KMG-IV): sequencing the most valuable type-strain genomes for metagenomic binning, comparative biology and taxonomic classification.</title>
        <authorList>
            <person name="Goeker M."/>
        </authorList>
    </citation>
    <scope>NUCLEOTIDE SEQUENCE [LARGE SCALE GENOMIC DNA]</scope>
    <source>
        <strain evidence="4 5">DSM 22975</strain>
    </source>
</reference>
<dbReference type="RefSeq" id="WP_188027651.1">
    <property type="nucleotide sequence ID" value="NZ_JACHGR010000011.1"/>
</dbReference>
<keyword evidence="2 4" id="KW-0418">Kinase</keyword>
<name>A0A841GSV3_9GAMM</name>
<evidence type="ECO:0000256" key="1">
    <source>
        <dbReference type="ARBA" id="ARBA00022679"/>
    </source>
</evidence>
<keyword evidence="5" id="KW-1185">Reference proteome</keyword>
<dbReference type="EMBL" id="JACHGR010000011">
    <property type="protein sequence ID" value="MBB6056933.1"/>
    <property type="molecule type" value="Genomic_DNA"/>
</dbReference>
<dbReference type="SUPFAM" id="SSF53613">
    <property type="entry name" value="Ribokinase-like"/>
    <property type="match status" value="1"/>
</dbReference>
<dbReference type="InterPro" id="IPR029056">
    <property type="entry name" value="Ribokinase-like"/>
</dbReference>
<comment type="caution">
    <text evidence="4">The sequence shown here is derived from an EMBL/GenBank/DDBJ whole genome shotgun (WGS) entry which is preliminary data.</text>
</comment>
<dbReference type="PANTHER" id="PTHR10584">
    <property type="entry name" value="SUGAR KINASE"/>
    <property type="match status" value="1"/>
</dbReference>
<dbReference type="GO" id="GO:0005829">
    <property type="term" value="C:cytosol"/>
    <property type="evidence" value="ECO:0007669"/>
    <property type="project" value="TreeGrafter"/>
</dbReference>
<dbReference type="PANTHER" id="PTHR10584:SF166">
    <property type="entry name" value="RIBOKINASE"/>
    <property type="match status" value="1"/>
</dbReference>
<evidence type="ECO:0000313" key="5">
    <source>
        <dbReference type="Proteomes" id="UP000585721"/>
    </source>
</evidence>
<evidence type="ECO:0000256" key="2">
    <source>
        <dbReference type="ARBA" id="ARBA00022777"/>
    </source>
</evidence>